<dbReference type="InterPro" id="IPR027278">
    <property type="entry name" value="ACCD_DCysDesulf"/>
</dbReference>
<dbReference type="InterPro" id="IPR001926">
    <property type="entry name" value="TrpB-like_PALP"/>
</dbReference>
<dbReference type="FunFam" id="3.40.50.1100:FF:000017">
    <property type="entry name" value="D-cysteine desulfhydrase"/>
    <property type="match status" value="1"/>
</dbReference>
<evidence type="ECO:0000313" key="8">
    <source>
        <dbReference type="EMBL" id="EED94051.1"/>
    </source>
</evidence>
<evidence type="ECO:0000259" key="7">
    <source>
        <dbReference type="Pfam" id="PF00291"/>
    </source>
</evidence>
<feature type="domain" description="Tryptophan synthase beta chain-like PALP" evidence="7">
    <location>
        <begin position="57"/>
        <end position="372"/>
    </location>
</feature>
<reference evidence="8 9" key="1">
    <citation type="journal article" date="2004" name="Science">
        <title>The genome of the diatom Thalassiosira pseudonana: ecology, evolution, and metabolism.</title>
        <authorList>
            <person name="Armbrust E.V."/>
            <person name="Berges J.A."/>
            <person name="Bowler C."/>
            <person name="Green B.R."/>
            <person name="Martinez D."/>
            <person name="Putnam N.H."/>
            <person name="Zhou S."/>
            <person name="Allen A.E."/>
            <person name="Apt K.E."/>
            <person name="Bechner M."/>
            <person name="Brzezinski M.A."/>
            <person name="Chaal B.K."/>
            <person name="Chiovitti A."/>
            <person name="Davis A.K."/>
            <person name="Demarest M.S."/>
            <person name="Detter J.C."/>
            <person name="Glavina T."/>
            <person name="Goodstein D."/>
            <person name="Hadi M.Z."/>
            <person name="Hellsten U."/>
            <person name="Hildebrand M."/>
            <person name="Jenkins B.D."/>
            <person name="Jurka J."/>
            <person name="Kapitonov V.V."/>
            <person name="Kroger N."/>
            <person name="Lau W.W."/>
            <person name="Lane T.W."/>
            <person name="Larimer F.W."/>
            <person name="Lippmeier J.C."/>
            <person name="Lucas S."/>
            <person name="Medina M."/>
            <person name="Montsant A."/>
            <person name="Obornik M."/>
            <person name="Parker M.S."/>
            <person name="Palenik B."/>
            <person name="Pazour G.J."/>
            <person name="Richardson P.M."/>
            <person name="Rynearson T.A."/>
            <person name="Saito M.A."/>
            <person name="Schwartz D.C."/>
            <person name="Thamatrakoln K."/>
            <person name="Valentin K."/>
            <person name="Vardi A."/>
            <person name="Wilkerson F.P."/>
            <person name="Rokhsar D.S."/>
        </authorList>
    </citation>
    <scope>NUCLEOTIDE SEQUENCE [LARGE SCALE GENOMIC DNA]</scope>
    <source>
        <strain evidence="8 9">CCMP1335</strain>
    </source>
</reference>
<organism evidence="8 9">
    <name type="scientific">Thalassiosira pseudonana</name>
    <name type="common">Marine diatom</name>
    <name type="synonym">Cyclotella nana</name>
    <dbReference type="NCBI Taxonomy" id="35128"/>
    <lineage>
        <taxon>Eukaryota</taxon>
        <taxon>Sar</taxon>
        <taxon>Stramenopiles</taxon>
        <taxon>Ochrophyta</taxon>
        <taxon>Bacillariophyta</taxon>
        <taxon>Coscinodiscophyceae</taxon>
        <taxon>Thalassiosirophycidae</taxon>
        <taxon>Thalassiosirales</taxon>
        <taxon>Thalassiosiraceae</taxon>
        <taxon>Thalassiosira</taxon>
    </lineage>
</organism>
<name>B8BWK9_THAPS</name>
<sequence length="412" mass="44367">MSFQQPDVSFPYQPPAWAEGKLTNVPTNGRLLLANLPTPIHLIGSKADGGGKNSILSRLKELNIKLYIKRDDATGGAELGGNKIRKLEFLLADALAKGCDSVVTIGGEQSNHCRATAAASRMVGMSPHLILRTRRADSIDNKTDEMGWNGNILFDRMVGSTIYTCTPGEYGRLGSNKLVDGVCDYLQFKAKQNPYAIPVGGSNALGSWGYINGVDELMAQMSSISSECTLDHVVFASGSGGTAAGIVLGLALAHEHNGKTPPKVHAVGVCDSPSYFYNTITTMADGMGISLDSDTTTEQFVRNSVIVHQGKGQGYASSTDEELDFILLFSLETGISLDPVYSGKALYHFLKKVVEDDPEAYRDKSILFWHTGGALGIYDKGDDLLVRFNDVSPVKRINVYGEKEGDDVVDLS</sequence>
<dbReference type="Pfam" id="PF00291">
    <property type="entry name" value="PALP"/>
    <property type="match status" value="1"/>
</dbReference>
<gene>
    <name evidence="8" type="ORF">THAPSDRAFT_27688</name>
</gene>
<dbReference type="AlphaFoldDB" id="B8BWK9"/>
<feature type="modified residue" description="N6-(pyridoxal phosphate)lysine" evidence="6">
    <location>
        <position position="83"/>
    </location>
</feature>
<evidence type="ECO:0000256" key="1">
    <source>
        <dbReference type="ARBA" id="ARBA00001933"/>
    </source>
</evidence>
<dbReference type="STRING" id="35128.B8BWK9"/>
<dbReference type="GO" id="GO:0019148">
    <property type="term" value="F:D-cysteine desulfhydrase activity"/>
    <property type="evidence" value="ECO:0000318"/>
    <property type="project" value="GO_Central"/>
</dbReference>
<evidence type="ECO:0000256" key="5">
    <source>
        <dbReference type="PIRSR" id="PIRSR006278-1"/>
    </source>
</evidence>
<dbReference type="PaxDb" id="35128-Thaps27688"/>
<feature type="active site" description="Nucleophile" evidence="5">
    <location>
        <position position="110"/>
    </location>
</feature>
<evidence type="ECO:0000256" key="4">
    <source>
        <dbReference type="ARBA" id="ARBA00023239"/>
    </source>
</evidence>
<dbReference type="EMBL" id="CM000640">
    <property type="protein sequence ID" value="EED94051.1"/>
    <property type="molecule type" value="Genomic_DNA"/>
</dbReference>
<evidence type="ECO:0000313" key="9">
    <source>
        <dbReference type="Proteomes" id="UP000001449"/>
    </source>
</evidence>
<dbReference type="eggNOG" id="ENOG502QPS1">
    <property type="taxonomic scope" value="Eukaryota"/>
</dbReference>
<comment type="similarity">
    <text evidence="2">Belongs to the ACC deaminase/D-cysteine desulfhydrase family.</text>
</comment>
<dbReference type="KEGG" id="tps:THAPSDRAFT_27688"/>
<comment type="cofactor">
    <cofactor evidence="1">
        <name>pyridoxal 5'-phosphate</name>
        <dbReference type="ChEBI" id="CHEBI:597326"/>
    </cofactor>
</comment>
<dbReference type="PANTHER" id="PTHR43780">
    <property type="entry name" value="1-AMINOCYCLOPROPANE-1-CARBOXYLATE DEAMINASE-RELATED"/>
    <property type="match status" value="1"/>
</dbReference>
<dbReference type="OMA" id="ERYHAGT"/>
<evidence type="ECO:0000256" key="6">
    <source>
        <dbReference type="PIRSR" id="PIRSR006278-2"/>
    </source>
</evidence>
<dbReference type="Gene3D" id="3.40.50.1100">
    <property type="match status" value="2"/>
</dbReference>
<keyword evidence="4" id="KW-0456">Lyase</keyword>
<dbReference type="InParanoid" id="B8BWK9"/>
<proteinExistence type="inferred from homology"/>
<accession>B8BWK9</accession>
<dbReference type="InterPro" id="IPR036052">
    <property type="entry name" value="TrpB-like_PALP_sf"/>
</dbReference>
<protein>
    <recommendedName>
        <fullName evidence="7">Tryptophan synthase beta chain-like PALP domain-containing protein</fullName>
    </recommendedName>
</protein>
<evidence type="ECO:0000256" key="3">
    <source>
        <dbReference type="ARBA" id="ARBA00022898"/>
    </source>
</evidence>
<keyword evidence="3 6" id="KW-0663">Pyridoxal phosphate</keyword>
<dbReference type="GeneID" id="7443831"/>
<dbReference type="PANTHER" id="PTHR43780:SF2">
    <property type="entry name" value="1-AMINOCYCLOPROPANE-1-CARBOXYLATE DEAMINASE-RELATED"/>
    <property type="match status" value="1"/>
</dbReference>
<dbReference type="HOGENOM" id="CLU_048897_1_1_1"/>
<dbReference type="Proteomes" id="UP000001449">
    <property type="component" value="Chromosome 3"/>
</dbReference>
<reference evidence="8 9" key="2">
    <citation type="journal article" date="2008" name="Nature">
        <title>The Phaeodactylum genome reveals the evolutionary history of diatom genomes.</title>
        <authorList>
            <person name="Bowler C."/>
            <person name="Allen A.E."/>
            <person name="Badger J.H."/>
            <person name="Grimwood J."/>
            <person name="Jabbari K."/>
            <person name="Kuo A."/>
            <person name="Maheswari U."/>
            <person name="Martens C."/>
            <person name="Maumus F."/>
            <person name="Otillar R.P."/>
            <person name="Rayko E."/>
            <person name="Salamov A."/>
            <person name="Vandepoele K."/>
            <person name="Beszteri B."/>
            <person name="Gruber A."/>
            <person name="Heijde M."/>
            <person name="Katinka M."/>
            <person name="Mock T."/>
            <person name="Valentin K."/>
            <person name="Verret F."/>
            <person name="Berges J.A."/>
            <person name="Brownlee C."/>
            <person name="Cadoret J.P."/>
            <person name="Chiovitti A."/>
            <person name="Choi C.J."/>
            <person name="Coesel S."/>
            <person name="De Martino A."/>
            <person name="Detter J.C."/>
            <person name="Durkin C."/>
            <person name="Falciatore A."/>
            <person name="Fournet J."/>
            <person name="Haruta M."/>
            <person name="Huysman M.J."/>
            <person name="Jenkins B.D."/>
            <person name="Jiroutova K."/>
            <person name="Jorgensen R.E."/>
            <person name="Joubert Y."/>
            <person name="Kaplan A."/>
            <person name="Kroger N."/>
            <person name="Kroth P.G."/>
            <person name="La Roche J."/>
            <person name="Lindquist E."/>
            <person name="Lommer M."/>
            <person name="Martin-Jezequel V."/>
            <person name="Lopez P.J."/>
            <person name="Lucas S."/>
            <person name="Mangogna M."/>
            <person name="McGinnis K."/>
            <person name="Medlin L.K."/>
            <person name="Montsant A."/>
            <person name="Oudot-Le Secq M.P."/>
            <person name="Napoli C."/>
            <person name="Obornik M."/>
            <person name="Parker M.S."/>
            <person name="Petit J.L."/>
            <person name="Porcel B.M."/>
            <person name="Poulsen N."/>
            <person name="Robison M."/>
            <person name="Rychlewski L."/>
            <person name="Rynearson T.A."/>
            <person name="Schmutz J."/>
            <person name="Shapiro H."/>
            <person name="Siaut M."/>
            <person name="Stanley M."/>
            <person name="Sussman M.R."/>
            <person name="Taylor A.R."/>
            <person name="Vardi A."/>
            <person name="von Dassow P."/>
            <person name="Vyverman W."/>
            <person name="Willis A."/>
            <person name="Wyrwicz L.S."/>
            <person name="Rokhsar D.S."/>
            <person name="Weissenbach J."/>
            <person name="Armbrust E.V."/>
            <person name="Green B.R."/>
            <person name="Van de Peer Y."/>
            <person name="Grigoriev I.V."/>
        </authorList>
    </citation>
    <scope>NUCLEOTIDE SEQUENCE [LARGE SCALE GENOMIC DNA]</scope>
    <source>
        <strain evidence="8 9">CCMP1335</strain>
    </source>
</reference>
<evidence type="ECO:0000256" key="2">
    <source>
        <dbReference type="ARBA" id="ARBA00008639"/>
    </source>
</evidence>
<dbReference type="SUPFAM" id="SSF53686">
    <property type="entry name" value="Tryptophan synthase beta subunit-like PLP-dependent enzymes"/>
    <property type="match status" value="1"/>
</dbReference>
<keyword evidence="9" id="KW-1185">Reference proteome</keyword>
<dbReference type="PIRSF" id="PIRSF006278">
    <property type="entry name" value="ACCD_DCysDesulf"/>
    <property type="match status" value="1"/>
</dbReference>
<dbReference type="RefSeq" id="XP_002288615.1">
    <property type="nucleotide sequence ID" value="XM_002288579.1"/>
</dbReference>